<dbReference type="HOGENOM" id="CLU_009583_11_2_0"/>
<dbReference type="PANTHER" id="PTHR45947:SF3">
    <property type="entry name" value="SULFOQUINOVOSYL TRANSFERASE SQD2"/>
    <property type="match status" value="1"/>
</dbReference>
<dbReference type="GO" id="GO:0016758">
    <property type="term" value="F:hexosyltransferase activity"/>
    <property type="evidence" value="ECO:0007669"/>
    <property type="project" value="TreeGrafter"/>
</dbReference>
<dbReference type="Pfam" id="PF00534">
    <property type="entry name" value="Glycos_transf_1"/>
    <property type="match status" value="1"/>
</dbReference>
<dbReference type="InterPro" id="IPR001296">
    <property type="entry name" value="Glyco_trans_1"/>
</dbReference>
<accession>A0A081BXT9</accession>
<dbReference type="PANTHER" id="PTHR45947">
    <property type="entry name" value="SULFOQUINOVOSYL TRANSFERASE SQD2"/>
    <property type="match status" value="1"/>
</dbReference>
<feature type="domain" description="Glycosyltransferase subfamily 4-like N-terminal" evidence="2">
    <location>
        <begin position="18"/>
        <end position="199"/>
    </location>
</feature>
<evidence type="ECO:0000313" key="4">
    <source>
        <dbReference type="Proteomes" id="UP000030661"/>
    </source>
</evidence>
<protein>
    <submittedName>
        <fullName evidence="3">Glycosyl transferase group 1</fullName>
    </submittedName>
</protein>
<dbReference type="AlphaFoldDB" id="A0A081BXT9"/>
<dbReference type="STRING" id="1499967.U27_04109"/>
<dbReference type="CDD" id="cd03794">
    <property type="entry name" value="GT4_WbuB-like"/>
    <property type="match status" value="1"/>
</dbReference>
<name>A0A081BXT9_VECG1</name>
<proteinExistence type="predicted"/>
<dbReference type="Pfam" id="PF13579">
    <property type="entry name" value="Glyco_trans_4_4"/>
    <property type="match status" value="1"/>
</dbReference>
<dbReference type="EMBL" id="DF820465">
    <property type="protein sequence ID" value="GAK57144.1"/>
    <property type="molecule type" value="Genomic_DNA"/>
</dbReference>
<evidence type="ECO:0000313" key="3">
    <source>
        <dbReference type="EMBL" id="GAK57144.1"/>
    </source>
</evidence>
<feature type="domain" description="Glycosyl transferase family 1" evidence="1">
    <location>
        <begin position="223"/>
        <end position="385"/>
    </location>
</feature>
<keyword evidence="4" id="KW-1185">Reference proteome</keyword>
<sequence length="415" mass="47105">MHILYLHQYFITPQQVGGTRSYEFARRFVNAGHQVTMLTAQDRSFPWTGKNPFRKREIMGIQVIEIKAGYADSRYGTTLSYWKRMFNFLHFALISSCALFSLSMPDVIFATSTPLTIGIPALFARKRWRVPFVFEVRDLWPEAPIQMAALKNPVNIALARWLERTIYRHAEHIVALSPGMAEGVQQAGVAAQKVSVIPNASDIELFHPDVDGAAVRDRLRLHGRFVCTYFGAMGEANDLTYVLQAARILQTKQEQQIVFVLHGHGKRRAELQAFCQQHHLMNVVFSDSVPEKDYIAQLAAASDVCMTIYKNVPVLYTCSPNKFFDALAAGRPVLVNTPGWLQELVNTYEVGVFVQPENAESLVEQVTYLRDHPELCARYGKNARRLAETQFSRDQLAAQLLEILHHIAIKQERQA</sequence>
<dbReference type="InterPro" id="IPR050194">
    <property type="entry name" value="Glycosyltransferase_grp1"/>
</dbReference>
<dbReference type="eggNOG" id="COG0438">
    <property type="taxonomic scope" value="Bacteria"/>
</dbReference>
<dbReference type="Proteomes" id="UP000030661">
    <property type="component" value="Unassembled WGS sequence"/>
</dbReference>
<dbReference type="SUPFAM" id="SSF53756">
    <property type="entry name" value="UDP-Glycosyltransferase/glycogen phosphorylase"/>
    <property type="match status" value="1"/>
</dbReference>
<organism evidence="3">
    <name type="scientific">Vecturithrix granuli</name>
    <dbReference type="NCBI Taxonomy" id="1499967"/>
    <lineage>
        <taxon>Bacteria</taxon>
        <taxon>Candidatus Moduliflexota</taxon>
        <taxon>Candidatus Vecturitrichia</taxon>
        <taxon>Candidatus Vecturitrichales</taxon>
        <taxon>Candidatus Vecturitrichaceae</taxon>
        <taxon>Candidatus Vecturithrix</taxon>
    </lineage>
</organism>
<gene>
    <name evidence="3" type="ORF">U27_04109</name>
</gene>
<keyword evidence="3" id="KW-0808">Transferase</keyword>
<evidence type="ECO:0000259" key="2">
    <source>
        <dbReference type="Pfam" id="PF13579"/>
    </source>
</evidence>
<dbReference type="Gene3D" id="3.40.50.2000">
    <property type="entry name" value="Glycogen Phosphorylase B"/>
    <property type="match status" value="2"/>
</dbReference>
<dbReference type="InterPro" id="IPR028098">
    <property type="entry name" value="Glyco_trans_4-like_N"/>
</dbReference>
<reference evidence="3" key="1">
    <citation type="journal article" date="2015" name="PeerJ">
        <title>First genomic representation of candidate bacterial phylum KSB3 points to enhanced environmental sensing as a trigger of wastewater bulking.</title>
        <authorList>
            <person name="Sekiguchi Y."/>
            <person name="Ohashi A."/>
            <person name="Parks D.H."/>
            <person name="Yamauchi T."/>
            <person name="Tyson G.W."/>
            <person name="Hugenholtz P."/>
        </authorList>
    </citation>
    <scope>NUCLEOTIDE SEQUENCE [LARGE SCALE GENOMIC DNA]</scope>
</reference>
<evidence type="ECO:0000259" key="1">
    <source>
        <dbReference type="Pfam" id="PF00534"/>
    </source>
</evidence>